<gene>
    <name evidence="1" type="ORF">DES43_1543</name>
</gene>
<accession>A0A4R6Y189</accession>
<organism evidence="1 2">
    <name type="scientific">Aquamicrobium defluvii</name>
    <dbReference type="NCBI Taxonomy" id="69279"/>
    <lineage>
        <taxon>Bacteria</taxon>
        <taxon>Pseudomonadati</taxon>
        <taxon>Pseudomonadota</taxon>
        <taxon>Alphaproteobacteria</taxon>
        <taxon>Hyphomicrobiales</taxon>
        <taxon>Phyllobacteriaceae</taxon>
        <taxon>Aquamicrobium</taxon>
    </lineage>
</organism>
<dbReference type="Proteomes" id="UP000294958">
    <property type="component" value="Unassembled WGS sequence"/>
</dbReference>
<evidence type="ECO:0000313" key="1">
    <source>
        <dbReference type="EMBL" id="TDR28916.1"/>
    </source>
</evidence>
<dbReference type="EMBL" id="SNZF01000054">
    <property type="protein sequence ID" value="TDR28916.1"/>
    <property type="molecule type" value="Genomic_DNA"/>
</dbReference>
<comment type="caution">
    <text evidence="1">The sequence shown here is derived from an EMBL/GenBank/DDBJ whole genome shotgun (WGS) entry which is preliminary data.</text>
</comment>
<reference evidence="1 2" key="1">
    <citation type="submission" date="2019-03" db="EMBL/GenBank/DDBJ databases">
        <title>Genomic Encyclopedia of Type Strains, Phase IV (KMG-IV): sequencing the most valuable type-strain genomes for metagenomic binning, comparative biology and taxonomic classification.</title>
        <authorList>
            <person name="Goeker M."/>
        </authorList>
    </citation>
    <scope>NUCLEOTIDE SEQUENCE [LARGE SCALE GENOMIC DNA]</scope>
    <source>
        <strain evidence="1 2">DSM 11603</strain>
    </source>
</reference>
<name>A0A4R6Y189_9HYPH</name>
<keyword evidence="2" id="KW-1185">Reference proteome</keyword>
<dbReference type="OrthoDB" id="8451613at2"/>
<evidence type="ECO:0000313" key="2">
    <source>
        <dbReference type="Proteomes" id="UP000294958"/>
    </source>
</evidence>
<sequence length="197" mass="22250">MAKSTAKRQDGFQSQHIEIGTMKHENPGWTRAHDGEKWAPRYIHPTVNLRESAIVALRAKNAIDECQYGAAELFRRLFEAMGGKGARAIDYSREFVEGGRFPDPIGDHQIDAGKRLAAAYEALTKAHGLYAWRLVGYICGEGRSVHELTDTRRQRDTMTDNLRTYLDCLASHWGFASRGVDTRARKVENQPTSRNCK</sequence>
<dbReference type="RefSeq" id="WP_133676296.1">
    <property type="nucleotide sequence ID" value="NZ_SNZF01000054.1"/>
</dbReference>
<proteinExistence type="predicted"/>
<protein>
    <submittedName>
        <fullName evidence="1">Uncharacterized protein</fullName>
    </submittedName>
</protein>
<dbReference type="AlphaFoldDB" id="A0A4R6Y189"/>